<keyword evidence="1" id="KW-0472">Membrane</keyword>
<evidence type="ECO:0000256" key="1">
    <source>
        <dbReference type="SAM" id="Phobius"/>
    </source>
</evidence>
<gene>
    <name evidence="2" type="ORF">BU204_27480</name>
</gene>
<dbReference type="EMBL" id="MSIE01000056">
    <property type="protein sequence ID" value="OLF13413.1"/>
    <property type="molecule type" value="Genomic_DNA"/>
</dbReference>
<protein>
    <recommendedName>
        <fullName evidence="4">DUF4386 domain-containing protein</fullName>
    </recommendedName>
</protein>
<comment type="caution">
    <text evidence="2">The sequence shown here is derived from an EMBL/GenBank/DDBJ whole genome shotgun (WGS) entry which is preliminary data.</text>
</comment>
<reference evidence="2 3" key="1">
    <citation type="submission" date="2016-12" db="EMBL/GenBank/DDBJ databases">
        <title>The draft genome sequence of Actinophytocola sp. 11-183.</title>
        <authorList>
            <person name="Wang W."/>
            <person name="Yuan L."/>
        </authorList>
    </citation>
    <scope>NUCLEOTIDE SEQUENCE [LARGE SCALE GENOMIC DNA]</scope>
    <source>
        <strain evidence="2 3">11-183</strain>
    </source>
</reference>
<feature type="transmembrane region" description="Helical" evidence="1">
    <location>
        <begin position="67"/>
        <end position="91"/>
    </location>
</feature>
<keyword evidence="1" id="KW-0812">Transmembrane</keyword>
<feature type="transmembrane region" description="Helical" evidence="1">
    <location>
        <begin position="32"/>
        <end position="55"/>
    </location>
</feature>
<dbReference type="OrthoDB" id="3539663at2"/>
<dbReference type="STRING" id="1912961.BU204_27480"/>
<sequence length="191" mass="20195">MNLAFLAAPLLVFAYGVIRILDGLDGARGPGLAWTTGHLAFLGALAAFLVVFVHLRRLAGRDGFSTVSVAVASAGALTLFAQFVVDIVVGFVAEDHAAMRVIASDVSDNQVVSLVLYEVGPYLFYVGLLALVIQLAIARRVVWWASALVVVSQVLPVFDKDLIPVGALVLLAPFVVIGRQVATPRRVSASV</sequence>
<evidence type="ECO:0000313" key="2">
    <source>
        <dbReference type="EMBL" id="OLF13413.1"/>
    </source>
</evidence>
<organism evidence="2 3">
    <name type="scientific">Actinophytocola xanthii</name>
    <dbReference type="NCBI Taxonomy" id="1912961"/>
    <lineage>
        <taxon>Bacteria</taxon>
        <taxon>Bacillati</taxon>
        <taxon>Actinomycetota</taxon>
        <taxon>Actinomycetes</taxon>
        <taxon>Pseudonocardiales</taxon>
        <taxon>Pseudonocardiaceae</taxon>
    </lineage>
</organism>
<evidence type="ECO:0008006" key="4">
    <source>
        <dbReference type="Google" id="ProtNLM"/>
    </source>
</evidence>
<proteinExistence type="predicted"/>
<evidence type="ECO:0000313" key="3">
    <source>
        <dbReference type="Proteomes" id="UP000185596"/>
    </source>
</evidence>
<accession>A0A1Q8CGF6</accession>
<keyword evidence="3" id="KW-1185">Reference proteome</keyword>
<name>A0A1Q8CGF6_9PSEU</name>
<feature type="transmembrane region" description="Helical" evidence="1">
    <location>
        <begin position="111"/>
        <end position="134"/>
    </location>
</feature>
<feature type="transmembrane region" description="Helical" evidence="1">
    <location>
        <begin position="141"/>
        <end position="158"/>
    </location>
</feature>
<keyword evidence="1" id="KW-1133">Transmembrane helix</keyword>
<dbReference type="Proteomes" id="UP000185596">
    <property type="component" value="Unassembled WGS sequence"/>
</dbReference>
<feature type="transmembrane region" description="Helical" evidence="1">
    <location>
        <begin position="164"/>
        <end position="182"/>
    </location>
</feature>
<dbReference type="RefSeq" id="WP_075128659.1">
    <property type="nucleotide sequence ID" value="NZ_MSIE01000056.1"/>
</dbReference>
<dbReference type="AlphaFoldDB" id="A0A1Q8CGF6"/>